<dbReference type="AlphaFoldDB" id="A0A1M7S5H1"/>
<feature type="transmembrane region" description="Helical" evidence="1">
    <location>
        <begin position="25"/>
        <end position="45"/>
    </location>
</feature>
<name>A0A1M7S5H1_9FIRM</name>
<organism evidence="2 3">
    <name type="scientific">Butyrivibrio hungatei DSM 14810</name>
    <dbReference type="NCBI Taxonomy" id="1121132"/>
    <lineage>
        <taxon>Bacteria</taxon>
        <taxon>Bacillati</taxon>
        <taxon>Bacillota</taxon>
        <taxon>Clostridia</taxon>
        <taxon>Lachnospirales</taxon>
        <taxon>Lachnospiraceae</taxon>
        <taxon>Butyrivibrio</taxon>
    </lineage>
</organism>
<evidence type="ECO:0000313" key="2">
    <source>
        <dbReference type="EMBL" id="SHN53572.1"/>
    </source>
</evidence>
<keyword evidence="1" id="KW-0472">Membrane</keyword>
<keyword evidence="1" id="KW-0812">Transmembrane</keyword>
<dbReference type="RefSeq" id="WP_072701585.1">
    <property type="nucleotide sequence ID" value="NZ_FRDH01000004.1"/>
</dbReference>
<dbReference type="Pfam" id="PF11457">
    <property type="entry name" value="DUF3021"/>
    <property type="match status" value="1"/>
</dbReference>
<dbReference type="EMBL" id="FRDH01000004">
    <property type="protein sequence ID" value="SHN53572.1"/>
    <property type="molecule type" value="Genomic_DNA"/>
</dbReference>
<reference evidence="2 3" key="1">
    <citation type="submission" date="2016-12" db="EMBL/GenBank/DDBJ databases">
        <authorList>
            <person name="Song W.-J."/>
            <person name="Kurnit D.M."/>
        </authorList>
    </citation>
    <scope>NUCLEOTIDE SEQUENCE [LARGE SCALE GENOMIC DNA]</scope>
    <source>
        <strain evidence="2 3">DSM 14810</strain>
    </source>
</reference>
<dbReference type="Proteomes" id="UP000184097">
    <property type="component" value="Unassembled WGS sequence"/>
</dbReference>
<evidence type="ECO:0000313" key="3">
    <source>
        <dbReference type="Proteomes" id="UP000184097"/>
    </source>
</evidence>
<accession>A0A1M7S5H1</accession>
<feature type="transmembrane region" description="Helical" evidence="1">
    <location>
        <begin position="51"/>
        <end position="71"/>
    </location>
</feature>
<evidence type="ECO:0008006" key="4">
    <source>
        <dbReference type="Google" id="ProtNLM"/>
    </source>
</evidence>
<proteinExistence type="predicted"/>
<gene>
    <name evidence="2" type="ORF">SAMN02745247_01037</name>
</gene>
<sequence>MKDKKKLSLWELYLTKEIGIEFKSCLYFFAFLFFYCVYRVCLGIYDASILHMTELIFTCYIIGYIQVYLLWNFDEADKLGLKEAFGMIGCTAVYCIISYVFNWFAKDLLVTILFAAYILLVYFCVYLIYKYKRKIDDKKLNEDLKFFQTSHQKSE</sequence>
<protein>
    <recommendedName>
        <fullName evidence="4">DUF3021 domain-containing protein</fullName>
    </recommendedName>
</protein>
<dbReference type="InterPro" id="IPR021560">
    <property type="entry name" value="DUF3021"/>
</dbReference>
<evidence type="ECO:0000256" key="1">
    <source>
        <dbReference type="SAM" id="Phobius"/>
    </source>
</evidence>
<feature type="transmembrane region" description="Helical" evidence="1">
    <location>
        <begin position="108"/>
        <end position="129"/>
    </location>
</feature>
<keyword evidence="1" id="KW-1133">Transmembrane helix</keyword>
<feature type="transmembrane region" description="Helical" evidence="1">
    <location>
        <begin position="83"/>
        <end position="102"/>
    </location>
</feature>